<evidence type="ECO:0000313" key="2">
    <source>
        <dbReference type="Proteomes" id="UP000036356"/>
    </source>
</evidence>
<dbReference type="Proteomes" id="UP000036356">
    <property type="component" value="Unassembled WGS sequence"/>
</dbReference>
<organism evidence="1 2">
    <name type="scientific">Desulfosporosinus acididurans</name>
    <dbReference type="NCBI Taxonomy" id="476652"/>
    <lineage>
        <taxon>Bacteria</taxon>
        <taxon>Bacillati</taxon>
        <taxon>Bacillota</taxon>
        <taxon>Clostridia</taxon>
        <taxon>Eubacteriales</taxon>
        <taxon>Desulfitobacteriaceae</taxon>
        <taxon>Desulfosporosinus</taxon>
    </lineage>
</organism>
<dbReference type="RefSeq" id="WP_047809393.1">
    <property type="nucleotide sequence ID" value="NZ_LDZY01000004.1"/>
</dbReference>
<gene>
    <name evidence="1" type="ORF">DEAC_c15460</name>
</gene>
<dbReference type="PATRIC" id="fig|476652.3.peg.1594"/>
<comment type="caution">
    <text evidence="1">The sequence shown here is derived from an EMBL/GenBank/DDBJ whole genome shotgun (WGS) entry which is preliminary data.</text>
</comment>
<sequence>MLTLSSKIEFVKFLKQKFLGQNLKCLEVLCVVECTMDFGIVTNIDFADDKVSVWGADSSVFWIKLDDIINVNYNPKQEDVCLEFEAKNEVKVLFYL</sequence>
<dbReference type="AlphaFoldDB" id="A0A0J1FV66"/>
<name>A0A0J1FV66_9FIRM</name>
<reference evidence="1 2" key="1">
    <citation type="submission" date="2015-06" db="EMBL/GenBank/DDBJ databases">
        <title>Draft genome of the moderately acidophilic sulfate reducer Candidatus Desulfosporosinus acididurans strain M1.</title>
        <authorList>
            <person name="Poehlein A."/>
            <person name="Petzsch P."/>
            <person name="Johnson B.D."/>
            <person name="Schloemann M."/>
            <person name="Daniel R."/>
            <person name="Muehling M."/>
        </authorList>
    </citation>
    <scope>NUCLEOTIDE SEQUENCE [LARGE SCALE GENOMIC DNA]</scope>
    <source>
        <strain evidence="1 2">M1</strain>
    </source>
</reference>
<accession>A0A0J1FV66</accession>
<proteinExistence type="predicted"/>
<dbReference type="EMBL" id="LDZY01000004">
    <property type="protein sequence ID" value="KLU66878.1"/>
    <property type="molecule type" value="Genomic_DNA"/>
</dbReference>
<evidence type="ECO:0000313" key="1">
    <source>
        <dbReference type="EMBL" id="KLU66878.1"/>
    </source>
</evidence>
<protein>
    <submittedName>
        <fullName evidence="1">Uncharacterized protein</fullName>
    </submittedName>
</protein>
<keyword evidence="2" id="KW-1185">Reference proteome</keyword>